<dbReference type="EMBL" id="CP002568">
    <property type="protein sequence ID" value="ADZ72376.1"/>
    <property type="molecule type" value="Genomic_DNA"/>
</dbReference>
<evidence type="ECO:0000256" key="1">
    <source>
        <dbReference type="ARBA" id="ARBA00004117"/>
    </source>
</evidence>
<dbReference type="AlphaFoldDB" id="F2J5K6"/>
<feature type="domain" description="Flagellar hook-associated protein FlgK helical" evidence="10">
    <location>
        <begin position="105"/>
        <end position="317"/>
    </location>
</feature>
<dbReference type="GO" id="GO:0044780">
    <property type="term" value="P:bacterial-type flagellum assembly"/>
    <property type="evidence" value="ECO:0007669"/>
    <property type="project" value="InterPro"/>
</dbReference>
<gene>
    <name evidence="11" type="ordered locus">SL003B_3956</name>
</gene>
<evidence type="ECO:0000256" key="4">
    <source>
        <dbReference type="ARBA" id="ARBA00016244"/>
    </source>
</evidence>
<feature type="coiled-coil region" evidence="7">
    <location>
        <begin position="134"/>
        <end position="161"/>
    </location>
</feature>
<dbReference type="OrthoDB" id="7181295at2"/>
<comment type="subcellular location">
    <subcellularLocation>
        <location evidence="1">Bacterial flagellum basal body</location>
    </subcellularLocation>
    <subcellularLocation>
        <location evidence="2">Secreted</location>
    </subcellularLocation>
</comment>
<proteinExistence type="inferred from homology"/>
<feature type="chain" id="PRO_5005676058" description="Flagellar hook-associated protein 1" evidence="8">
    <location>
        <begin position="17"/>
        <end position="459"/>
    </location>
</feature>
<feature type="domain" description="Flagellar basal body rod protein N-terminal" evidence="9">
    <location>
        <begin position="10"/>
        <end position="38"/>
    </location>
</feature>
<comment type="similarity">
    <text evidence="3">Belongs to the flagella basal body rod proteins family.</text>
</comment>
<dbReference type="GO" id="GO:0009425">
    <property type="term" value="C:bacterial-type flagellum basal body"/>
    <property type="evidence" value="ECO:0007669"/>
    <property type="project" value="UniProtKB-SubCell"/>
</dbReference>
<dbReference type="GO" id="GO:0009424">
    <property type="term" value="C:bacterial-type flagellum hook"/>
    <property type="evidence" value="ECO:0007669"/>
    <property type="project" value="InterPro"/>
</dbReference>
<evidence type="ECO:0000259" key="10">
    <source>
        <dbReference type="Pfam" id="PF22638"/>
    </source>
</evidence>
<dbReference type="InterPro" id="IPR053927">
    <property type="entry name" value="FlgK_helical"/>
</dbReference>
<feature type="signal peptide" evidence="8">
    <location>
        <begin position="1"/>
        <end position="16"/>
    </location>
</feature>
<evidence type="ECO:0000256" key="2">
    <source>
        <dbReference type="ARBA" id="ARBA00004613"/>
    </source>
</evidence>
<keyword evidence="11" id="KW-0282">Flagellum</keyword>
<dbReference type="PANTHER" id="PTHR30033:SF1">
    <property type="entry name" value="FLAGELLAR HOOK-ASSOCIATED PROTEIN 1"/>
    <property type="match status" value="1"/>
</dbReference>
<dbReference type="GO" id="GO:0005576">
    <property type="term" value="C:extracellular region"/>
    <property type="evidence" value="ECO:0007669"/>
    <property type="project" value="UniProtKB-SubCell"/>
</dbReference>
<dbReference type="KEGG" id="pgv:SL003B_3956"/>
<evidence type="ECO:0000256" key="8">
    <source>
        <dbReference type="SAM" id="SignalP"/>
    </source>
</evidence>
<dbReference type="GO" id="GO:0005198">
    <property type="term" value="F:structural molecule activity"/>
    <property type="evidence" value="ECO:0007669"/>
    <property type="project" value="InterPro"/>
</dbReference>
<evidence type="ECO:0000256" key="7">
    <source>
        <dbReference type="SAM" id="Coils"/>
    </source>
</evidence>
<dbReference type="InterPro" id="IPR001444">
    <property type="entry name" value="Flag_bb_rod_N"/>
</dbReference>
<dbReference type="RefSeq" id="WP_013654685.1">
    <property type="nucleotide sequence ID" value="NC_015259.1"/>
</dbReference>
<name>F2J5K6_POLGS</name>
<evidence type="ECO:0000256" key="6">
    <source>
        <dbReference type="ARBA" id="ARBA00023143"/>
    </source>
</evidence>
<dbReference type="HOGENOM" id="CLU_012762_1_0_5"/>
<dbReference type="Pfam" id="PF22638">
    <property type="entry name" value="FlgK_D1"/>
    <property type="match status" value="1"/>
</dbReference>
<keyword evidence="6" id="KW-0975">Bacterial flagellum</keyword>
<evidence type="ECO:0000256" key="5">
    <source>
        <dbReference type="ARBA" id="ARBA00022525"/>
    </source>
</evidence>
<accession>F2J5K6</accession>
<protein>
    <recommendedName>
        <fullName evidence="4">Flagellar hook-associated protein 1</fullName>
    </recommendedName>
</protein>
<sequence>MTTLAAAGLIATSSLASTQVQLSIAANNVANADTEGYTRKTASSVALTTAGTGSGVTVGKITSGVSRILLADLVAATTAAGEAGVTADYLDRLQSLMGSTSSSSGNGTSLANSLAAVEEAFAALADTPESVSLAATAVNELDELAAQLRALSASVQSLRSAADTDIAAAVTSANDTITAIASLNEQILATAARGQSTADLEDQRNQALATLSQSLGVTSFIADDGSMKVYTTTGQVLVDSRAHLLSFDPSSSVGAGVVYDGSGSGLSGITVDGKDITASMTEGEIGALLALRDSTLPEVQEMLDALASTLVSSLNAVSPDLLSGTDATDITVNGDLLRTPSALLPETGGADIATALVEALQGKTAFPDTARQGGGESTFADYAARLLSLVVSDANSASAHLERATAQLAEISDTMSSLYGVNIDEETARMSNLEQLYSASAQVLSILKQMYEDLLAAIA</sequence>
<dbReference type="NCBIfam" id="TIGR02492">
    <property type="entry name" value="flgK_ends"/>
    <property type="match status" value="1"/>
</dbReference>
<dbReference type="eggNOG" id="COG1256">
    <property type="taxonomic scope" value="Bacteria"/>
</dbReference>
<keyword evidence="11" id="KW-0966">Cell projection</keyword>
<keyword evidence="7" id="KW-0175">Coiled coil</keyword>
<organism evidence="11 12">
    <name type="scientific">Polymorphum gilvum (strain LMG 25793 / CGMCC 1.9160 / SL003B-26A1)</name>
    <dbReference type="NCBI Taxonomy" id="991905"/>
    <lineage>
        <taxon>Bacteria</taxon>
        <taxon>Pseudomonadati</taxon>
        <taxon>Pseudomonadota</taxon>
        <taxon>Alphaproteobacteria</taxon>
        <taxon>Rhodobacterales</taxon>
        <taxon>Paracoccaceae</taxon>
        <taxon>Polymorphum</taxon>
    </lineage>
</organism>
<dbReference type="SUPFAM" id="SSF64518">
    <property type="entry name" value="Phase 1 flagellin"/>
    <property type="match status" value="1"/>
</dbReference>
<evidence type="ECO:0000313" key="11">
    <source>
        <dbReference type="EMBL" id="ADZ72376.1"/>
    </source>
</evidence>
<dbReference type="PANTHER" id="PTHR30033">
    <property type="entry name" value="FLAGELLAR HOOK-ASSOCIATED PROTEIN 1"/>
    <property type="match status" value="1"/>
</dbReference>
<evidence type="ECO:0000259" key="9">
    <source>
        <dbReference type="Pfam" id="PF00460"/>
    </source>
</evidence>
<keyword evidence="8" id="KW-0732">Signal</keyword>
<dbReference type="InterPro" id="IPR002371">
    <property type="entry name" value="FlgK"/>
</dbReference>
<keyword evidence="12" id="KW-1185">Reference proteome</keyword>
<evidence type="ECO:0000256" key="3">
    <source>
        <dbReference type="ARBA" id="ARBA00009677"/>
    </source>
</evidence>
<dbReference type="Pfam" id="PF00460">
    <property type="entry name" value="Flg_bb_rod"/>
    <property type="match status" value="1"/>
</dbReference>
<keyword evidence="11" id="KW-0969">Cilium</keyword>
<dbReference type="STRING" id="991905.SL003B_3956"/>
<dbReference type="Proteomes" id="UP000008130">
    <property type="component" value="Chromosome"/>
</dbReference>
<keyword evidence="5" id="KW-0964">Secreted</keyword>
<reference evidence="11 12" key="1">
    <citation type="journal article" date="2011" name="J. Bacteriol.">
        <title>Complete genome sequence of Polymorphum gilvum SL003B-26A1T, a crude oil-degrading bacterium from oil-polluted saline soil.</title>
        <authorList>
            <person name="Li S.G."/>
            <person name="Tang Y.Q."/>
            <person name="Nie Y."/>
            <person name="Cai M."/>
            <person name="Wu X.L."/>
        </authorList>
    </citation>
    <scope>NUCLEOTIDE SEQUENCE [LARGE SCALE GENOMIC DNA]</scope>
    <source>
        <strain evidence="12">LMG 25793 / CGMCC 1.9160 / SL003B-26A1</strain>
    </source>
</reference>
<dbReference type="PATRIC" id="fig|991905.3.peg.4076"/>
<evidence type="ECO:0000313" key="12">
    <source>
        <dbReference type="Proteomes" id="UP000008130"/>
    </source>
</evidence>